<dbReference type="Gene3D" id="3.90.79.10">
    <property type="entry name" value="Nucleoside Triphosphate Pyrophosphohydrolase"/>
    <property type="match status" value="1"/>
</dbReference>
<dbReference type="Proteomes" id="UP000516380">
    <property type="component" value="Chromosome"/>
</dbReference>
<gene>
    <name evidence="1" type="ORF">NIIDMKKI_23510</name>
</gene>
<dbReference type="SUPFAM" id="SSF55811">
    <property type="entry name" value="Nudix"/>
    <property type="match status" value="1"/>
</dbReference>
<sequence>MARIDYYNDPDAPPANSVVPSTTAVVTDQQARILLIKRRDNDLWALPGAEWT</sequence>
<protein>
    <recommendedName>
        <fullName evidence="3">NUDIX domain protein</fullName>
    </recommendedName>
</protein>
<name>A0A7G1IBN9_MYCKA</name>
<dbReference type="InterPro" id="IPR015797">
    <property type="entry name" value="NUDIX_hydrolase-like_dom_sf"/>
</dbReference>
<evidence type="ECO:0008006" key="3">
    <source>
        <dbReference type="Google" id="ProtNLM"/>
    </source>
</evidence>
<dbReference type="AlphaFoldDB" id="A0A7G1IBN9"/>
<accession>A0A7G1IBN9</accession>
<proteinExistence type="predicted"/>
<reference evidence="1 2" key="1">
    <citation type="submission" date="2020-07" db="EMBL/GenBank/DDBJ databases">
        <title>Mycobacterium kansasii (former subtype) with zoonotic potential isolated from diseased indoor pet cat, Japan.</title>
        <authorList>
            <person name="Fukano H."/>
            <person name="Terazono T."/>
            <person name="Hoshino Y."/>
        </authorList>
    </citation>
    <scope>NUCLEOTIDE SEQUENCE [LARGE SCALE GENOMIC DNA]</scope>
    <source>
        <strain evidence="1 2">Kuro-I</strain>
    </source>
</reference>
<dbReference type="EMBL" id="AP023343">
    <property type="protein sequence ID" value="BCI87145.1"/>
    <property type="molecule type" value="Genomic_DNA"/>
</dbReference>
<evidence type="ECO:0000313" key="2">
    <source>
        <dbReference type="Proteomes" id="UP000516380"/>
    </source>
</evidence>
<keyword evidence="2" id="KW-1185">Reference proteome</keyword>
<organism evidence="1 2">
    <name type="scientific">Mycobacterium kansasii</name>
    <dbReference type="NCBI Taxonomy" id="1768"/>
    <lineage>
        <taxon>Bacteria</taxon>
        <taxon>Bacillati</taxon>
        <taxon>Actinomycetota</taxon>
        <taxon>Actinomycetes</taxon>
        <taxon>Mycobacteriales</taxon>
        <taxon>Mycobacteriaceae</taxon>
        <taxon>Mycobacterium</taxon>
    </lineage>
</organism>
<evidence type="ECO:0000313" key="1">
    <source>
        <dbReference type="EMBL" id="BCI87145.1"/>
    </source>
</evidence>